<protein>
    <submittedName>
        <fullName evidence="6">Gibberellin 2-beta-dioxygenase 1</fullName>
    </submittedName>
</protein>
<comment type="caution">
    <text evidence="6">The sequence shown here is derived from an EMBL/GenBank/DDBJ whole genome shotgun (WGS) entry which is preliminary data.</text>
</comment>
<dbReference type="EMBL" id="JAUIZM010000011">
    <property type="protein sequence ID" value="KAK1355134.1"/>
    <property type="molecule type" value="Genomic_DNA"/>
</dbReference>
<reference evidence="6" key="2">
    <citation type="submission" date="2023-05" db="EMBL/GenBank/DDBJ databases">
        <authorList>
            <person name="Schelkunov M.I."/>
        </authorList>
    </citation>
    <scope>NUCLEOTIDE SEQUENCE</scope>
    <source>
        <strain evidence="6">Hsosn_3</strain>
        <tissue evidence="6">Leaf</tissue>
    </source>
</reference>
<dbReference type="Pfam" id="PF03171">
    <property type="entry name" value="2OG-FeII_Oxy"/>
    <property type="match status" value="1"/>
</dbReference>
<organism evidence="6 7">
    <name type="scientific">Heracleum sosnowskyi</name>
    <dbReference type="NCBI Taxonomy" id="360622"/>
    <lineage>
        <taxon>Eukaryota</taxon>
        <taxon>Viridiplantae</taxon>
        <taxon>Streptophyta</taxon>
        <taxon>Embryophyta</taxon>
        <taxon>Tracheophyta</taxon>
        <taxon>Spermatophyta</taxon>
        <taxon>Magnoliopsida</taxon>
        <taxon>eudicotyledons</taxon>
        <taxon>Gunneridae</taxon>
        <taxon>Pentapetalae</taxon>
        <taxon>asterids</taxon>
        <taxon>campanulids</taxon>
        <taxon>Apiales</taxon>
        <taxon>Apiaceae</taxon>
        <taxon>Apioideae</taxon>
        <taxon>apioid superclade</taxon>
        <taxon>Tordylieae</taxon>
        <taxon>Tordyliinae</taxon>
        <taxon>Heracleum</taxon>
    </lineage>
</organism>
<dbReference type="GO" id="GO:0046872">
    <property type="term" value="F:metal ion binding"/>
    <property type="evidence" value="ECO:0007669"/>
    <property type="project" value="UniProtKB-KW"/>
</dbReference>
<dbReference type="PANTHER" id="PTHR34945">
    <property type="entry name" value="2-OXOGLUTARATE (2OG) AND FE(II)-DEPENDENT OXYGENASE SUPERFAMILY PROTEIN"/>
    <property type="match status" value="1"/>
</dbReference>
<feature type="domain" description="Non-haem dioxygenase N-terminal" evidence="5">
    <location>
        <begin position="83"/>
        <end position="145"/>
    </location>
</feature>
<feature type="region of interest" description="Disordered" evidence="3">
    <location>
        <begin position="309"/>
        <end position="333"/>
    </location>
</feature>
<evidence type="ECO:0000259" key="5">
    <source>
        <dbReference type="Pfam" id="PF14226"/>
    </source>
</evidence>
<dbReference type="InterPro" id="IPR027443">
    <property type="entry name" value="IPNS-like_sf"/>
</dbReference>
<proteinExistence type="predicted"/>
<dbReference type="Gene3D" id="2.60.120.330">
    <property type="entry name" value="B-lactam Antibiotic, Isopenicillin N Synthase, Chain"/>
    <property type="match status" value="2"/>
</dbReference>
<dbReference type="Pfam" id="PF14226">
    <property type="entry name" value="DIOX_N"/>
    <property type="match status" value="1"/>
</dbReference>
<dbReference type="AlphaFoldDB" id="A0AAD8GV89"/>
<evidence type="ECO:0000256" key="3">
    <source>
        <dbReference type="SAM" id="MobiDB-lite"/>
    </source>
</evidence>
<feature type="domain" description="Isopenicillin N synthase-like Fe(2+) 2OG dioxygenase" evidence="4">
    <location>
        <begin position="237"/>
        <end position="274"/>
    </location>
</feature>
<keyword evidence="2" id="KW-0408">Iron</keyword>
<evidence type="ECO:0000259" key="4">
    <source>
        <dbReference type="Pfam" id="PF03171"/>
    </source>
</evidence>
<evidence type="ECO:0000313" key="6">
    <source>
        <dbReference type="EMBL" id="KAK1355134.1"/>
    </source>
</evidence>
<accession>A0AAD8GV89</accession>
<evidence type="ECO:0000313" key="7">
    <source>
        <dbReference type="Proteomes" id="UP001237642"/>
    </source>
</evidence>
<dbReference type="SUPFAM" id="SSF51197">
    <property type="entry name" value="Clavaminate synthase-like"/>
    <property type="match status" value="1"/>
</dbReference>
<dbReference type="Proteomes" id="UP001237642">
    <property type="component" value="Unassembled WGS sequence"/>
</dbReference>
<reference evidence="6" key="1">
    <citation type="submission" date="2023-02" db="EMBL/GenBank/DDBJ databases">
        <title>Genome of toxic invasive species Heracleum sosnowskyi carries increased number of genes despite the absence of recent whole-genome duplications.</title>
        <authorList>
            <person name="Schelkunov M."/>
            <person name="Shtratnikova V."/>
            <person name="Makarenko M."/>
            <person name="Klepikova A."/>
            <person name="Omelchenko D."/>
            <person name="Novikova G."/>
            <person name="Obukhova E."/>
            <person name="Bogdanov V."/>
            <person name="Penin A."/>
            <person name="Logacheva M."/>
        </authorList>
    </citation>
    <scope>NUCLEOTIDE SEQUENCE</scope>
    <source>
        <strain evidence="6">Hsosn_3</strain>
        <tissue evidence="6">Leaf</tissue>
    </source>
</reference>
<keyword evidence="1" id="KW-0479">Metal-binding</keyword>
<sequence length="368" mass="41212">MSSSTTSQEQDHYHYALPAAPPPTPASQSHISTSSPAIDNLSQLFSRLPPTLSLSLPKRRPSSLSPPIISLPDLSLRFSRAFETGFFQLSGHNIPSQLAKLAETDSLSLFNLPLEKKHHHFPQNWPLGYEDDNDEEHVSKTSESFCFDSSCYGELDELKLTSLREFTQEMEKVGLEIIEALSCALGFDNPTRDDPTRICSLMWVSEEAPGSKQVMSGKMYPYVVGLQYQLKGQKSMMLADSGWVSVPTQVESVLVTLGDIAQVWSNGKLKKVRGRPIPSLEEGSNSAKCISMTLLLTLPLDSTVSTLIPKSIESQSDEDDDDDDDDRDGNEDIAKTEKLFKSFSFEDYAWRMYYEQHVLKDPLDRYRA</sequence>
<evidence type="ECO:0000256" key="1">
    <source>
        <dbReference type="ARBA" id="ARBA00022723"/>
    </source>
</evidence>
<dbReference type="InterPro" id="IPR026992">
    <property type="entry name" value="DIOX_N"/>
</dbReference>
<feature type="compositionally biased region" description="Acidic residues" evidence="3">
    <location>
        <begin position="315"/>
        <end position="329"/>
    </location>
</feature>
<feature type="region of interest" description="Disordered" evidence="3">
    <location>
        <begin position="1"/>
        <end position="34"/>
    </location>
</feature>
<keyword evidence="7" id="KW-1185">Reference proteome</keyword>
<dbReference type="InterPro" id="IPR044861">
    <property type="entry name" value="IPNS-like_FE2OG_OXY"/>
</dbReference>
<name>A0AAD8GV89_9APIA</name>
<dbReference type="PANTHER" id="PTHR34945:SF2">
    <property type="entry name" value="2-OXOGLUTARATE (2OG) AND FE(II)-DEPENDENT OXYGENASE SUPERFAMILY PROTEIN"/>
    <property type="match status" value="1"/>
</dbReference>
<evidence type="ECO:0000256" key="2">
    <source>
        <dbReference type="ARBA" id="ARBA00023004"/>
    </source>
</evidence>
<gene>
    <name evidence="6" type="ORF">POM88_048390</name>
</gene>